<dbReference type="InterPro" id="IPR013746">
    <property type="entry name" value="HMG_CoA_synt_C_dom"/>
</dbReference>
<dbReference type="Pfam" id="PF01154">
    <property type="entry name" value="HMG_CoA_synt_N"/>
    <property type="match status" value="1"/>
</dbReference>
<dbReference type="EMBL" id="ML170234">
    <property type="protein sequence ID" value="TDL16826.1"/>
    <property type="molecule type" value="Genomic_DNA"/>
</dbReference>
<organism evidence="5 6">
    <name type="scientific">Rickenella mellea</name>
    <dbReference type="NCBI Taxonomy" id="50990"/>
    <lineage>
        <taxon>Eukaryota</taxon>
        <taxon>Fungi</taxon>
        <taxon>Dikarya</taxon>
        <taxon>Basidiomycota</taxon>
        <taxon>Agaricomycotina</taxon>
        <taxon>Agaricomycetes</taxon>
        <taxon>Hymenochaetales</taxon>
        <taxon>Rickenellaceae</taxon>
        <taxon>Rickenella</taxon>
    </lineage>
</organism>
<dbReference type="CDD" id="cd00827">
    <property type="entry name" value="init_cond_enzymes"/>
    <property type="match status" value="1"/>
</dbReference>
<evidence type="ECO:0000256" key="2">
    <source>
        <dbReference type="ARBA" id="ARBA00022679"/>
    </source>
</evidence>
<keyword evidence="2" id="KW-0808">Transferase</keyword>
<feature type="domain" description="Hydroxymethylglutaryl-coenzyme A synthase N-terminal" evidence="3">
    <location>
        <begin position="37"/>
        <end position="148"/>
    </location>
</feature>
<feature type="domain" description="Hydroxymethylglutaryl-coenzyme A synthase C-terminal" evidence="4">
    <location>
        <begin position="280"/>
        <end position="377"/>
    </location>
</feature>
<gene>
    <name evidence="5" type="ORF">BD410DRAFT_730769</name>
</gene>
<sequence>VIPPRPENVGIVAIEAYVPRQCFAIDGSTPQYRASLDIREDIYSVSLTTISALITKYAIDPLSIGRLEIVSETASTDGLSLTSVMADLFGEYDMEISYCADGPAAALVSAANWIESSSWDGRYVIVFAGDVTTEGAGAVALLVGANAPLIIEGVFHQDDYIYYKSSAEDSVASYITALNGSYASYKRQWSRVYVKDTSTEPTPKTNGTNGVHTNGHHINGMNGSNGINGVNGVHAVNGVNGVHAVNGTNGTNGVHTNGDLTTKAAAATSEFEFNVFSTASNFLKLPISDFNTRISPSLTLSRRCGDMGTASLFAGIASIVDSIPSYELFDKRISVFSHGHGATSSFFVLQMKGDTKRIRDTLDLSKRVEAMRVKGPAERAVSKVDILILLENQS</sequence>
<dbReference type="Gene3D" id="3.40.47.10">
    <property type="match status" value="2"/>
</dbReference>
<protein>
    <recommendedName>
        <fullName evidence="7">Hydroxymethylglutaryl-CoA synthase</fullName>
    </recommendedName>
</protein>
<dbReference type="PANTHER" id="PTHR43323">
    <property type="entry name" value="3-HYDROXY-3-METHYLGLUTARYL COENZYME A SYNTHASE"/>
    <property type="match status" value="1"/>
</dbReference>
<reference evidence="5 6" key="1">
    <citation type="submission" date="2018-06" db="EMBL/GenBank/DDBJ databases">
        <title>A transcriptomic atlas of mushroom development highlights an independent origin of complex multicellularity.</title>
        <authorList>
            <consortium name="DOE Joint Genome Institute"/>
            <person name="Krizsan K."/>
            <person name="Almasi E."/>
            <person name="Merenyi Z."/>
            <person name="Sahu N."/>
            <person name="Viragh M."/>
            <person name="Koszo T."/>
            <person name="Mondo S."/>
            <person name="Kiss B."/>
            <person name="Balint B."/>
            <person name="Kues U."/>
            <person name="Barry K."/>
            <person name="Hegedus J.C."/>
            <person name="Henrissat B."/>
            <person name="Johnson J."/>
            <person name="Lipzen A."/>
            <person name="Ohm R."/>
            <person name="Nagy I."/>
            <person name="Pangilinan J."/>
            <person name="Yan J."/>
            <person name="Xiong Y."/>
            <person name="Grigoriev I.V."/>
            <person name="Hibbett D.S."/>
            <person name="Nagy L.G."/>
        </authorList>
    </citation>
    <scope>NUCLEOTIDE SEQUENCE [LARGE SCALE GENOMIC DNA]</scope>
    <source>
        <strain evidence="5 6">SZMC22713</strain>
    </source>
</reference>
<name>A0A4Y7PP73_9AGAM</name>
<dbReference type="VEuPathDB" id="FungiDB:BD410DRAFT_730769"/>
<proteinExistence type="inferred from homology"/>
<dbReference type="PANTHER" id="PTHR43323:SF2">
    <property type="entry name" value="HYDROXYMETHYLGLUTARYL-COA SYNTHASE"/>
    <property type="match status" value="1"/>
</dbReference>
<evidence type="ECO:0000313" key="5">
    <source>
        <dbReference type="EMBL" id="TDL16826.1"/>
    </source>
</evidence>
<accession>A0A4Y7PP73</accession>
<dbReference type="GO" id="GO:0010142">
    <property type="term" value="P:farnesyl diphosphate biosynthetic process, mevalonate pathway"/>
    <property type="evidence" value="ECO:0007669"/>
    <property type="project" value="InterPro"/>
</dbReference>
<evidence type="ECO:0008006" key="7">
    <source>
        <dbReference type="Google" id="ProtNLM"/>
    </source>
</evidence>
<comment type="similarity">
    <text evidence="1">Belongs to the thiolase-like superfamily. HMG-CoA synthase family.</text>
</comment>
<dbReference type="AlphaFoldDB" id="A0A4Y7PP73"/>
<dbReference type="SUPFAM" id="SSF53901">
    <property type="entry name" value="Thiolase-like"/>
    <property type="match status" value="2"/>
</dbReference>
<dbReference type="GO" id="GO:0006696">
    <property type="term" value="P:ergosterol biosynthetic process"/>
    <property type="evidence" value="ECO:0007669"/>
    <property type="project" value="TreeGrafter"/>
</dbReference>
<dbReference type="GO" id="GO:0004421">
    <property type="term" value="F:hydroxymethylglutaryl-CoA synthase activity"/>
    <property type="evidence" value="ECO:0007669"/>
    <property type="project" value="InterPro"/>
</dbReference>
<dbReference type="GO" id="GO:0006084">
    <property type="term" value="P:acetyl-CoA metabolic process"/>
    <property type="evidence" value="ECO:0007669"/>
    <property type="project" value="InterPro"/>
</dbReference>
<evidence type="ECO:0000259" key="4">
    <source>
        <dbReference type="Pfam" id="PF08540"/>
    </source>
</evidence>
<dbReference type="OrthoDB" id="1269963at2759"/>
<dbReference type="Proteomes" id="UP000294933">
    <property type="component" value="Unassembled WGS sequence"/>
</dbReference>
<evidence type="ECO:0000259" key="3">
    <source>
        <dbReference type="Pfam" id="PF01154"/>
    </source>
</evidence>
<feature type="non-terminal residue" evidence="5">
    <location>
        <position position="1"/>
    </location>
</feature>
<dbReference type="InterPro" id="IPR013528">
    <property type="entry name" value="HMG_CoA_synth_N"/>
</dbReference>
<dbReference type="STRING" id="50990.A0A4Y7PP73"/>
<keyword evidence="6" id="KW-1185">Reference proteome</keyword>
<evidence type="ECO:0000256" key="1">
    <source>
        <dbReference type="ARBA" id="ARBA00007061"/>
    </source>
</evidence>
<evidence type="ECO:0000313" key="6">
    <source>
        <dbReference type="Proteomes" id="UP000294933"/>
    </source>
</evidence>
<dbReference type="Pfam" id="PF08540">
    <property type="entry name" value="HMG_CoA_synt_C"/>
    <property type="match status" value="1"/>
</dbReference>
<dbReference type="InterPro" id="IPR016039">
    <property type="entry name" value="Thiolase-like"/>
</dbReference>